<dbReference type="EMBL" id="CP001843">
    <property type="protein sequence ID" value="AEF86210.1"/>
    <property type="molecule type" value="Genomic_DNA"/>
</dbReference>
<dbReference type="Proteomes" id="UP000009223">
    <property type="component" value="Chromosome"/>
</dbReference>
<dbReference type="Pfam" id="PF03358">
    <property type="entry name" value="FMN_red"/>
    <property type="match status" value="1"/>
</dbReference>
<evidence type="ECO:0000313" key="5">
    <source>
        <dbReference type="Proteomes" id="UP000009223"/>
    </source>
</evidence>
<dbReference type="GO" id="GO:0016491">
    <property type="term" value="F:oxidoreductase activity"/>
    <property type="evidence" value="ECO:0007669"/>
    <property type="project" value="InterPro"/>
</dbReference>
<dbReference type="InterPro" id="IPR051796">
    <property type="entry name" value="ISF_SsuE-like"/>
</dbReference>
<dbReference type="InterPro" id="IPR029039">
    <property type="entry name" value="Flavoprotein-like_sf"/>
</dbReference>
<reference evidence="4 5" key="2">
    <citation type="journal article" date="2011" name="ISME J.">
        <title>RNA-seq reveals cooperative metabolic interactions between two termite-gut spirochete species in co-culture.</title>
        <authorList>
            <person name="Rosenthal A.Z."/>
            <person name="Matson E.G."/>
            <person name="Eldar A."/>
            <person name="Leadbetter J.R."/>
        </authorList>
    </citation>
    <scope>NUCLEOTIDE SEQUENCE [LARGE SCALE GENOMIC DNA]</scope>
    <source>
        <strain evidence="5">ATCC BAA-887 / DSM 12427 / ZAS-2</strain>
    </source>
</reference>
<sequence>MKVIALNGSPHSGGTIYRGLEILTGELEKEGISIEHIHVGNKEIRGCIDCKKCRETGRCAFDNDLVNQCRDKLIQADGLILGSPVYYGGVAGTFKSFLDRLFFPHADLRYKVGATVVSLRRSGGIAVFHQLNNYLNLAQMIITPTFYWDVIHGNSPEELEQDGEGMQIMRVTGRNMAWLLKALEAGKKAVSPPEPEKRIMTNFIH</sequence>
<name>F5YPD1_TREPZ</name>
<dbReference type="AlphaFoldDB" id="F5YPD1"/>
<keyword evidence="5" id="KW-1185">Reference proteome</keyword>
<evidence type="ECO:0000256" key="1">
    <source>
        <dbReference type="ARBA" id="ARBA00022630"/>
    </source>
</evidence>
<proteinExistence type="predicted"/>
<accession>F5YPD1</accession>
<dbReference type="PANTHER" id="PTHR43278">
    <property type="entry name" value="NAD(P)H-DEPENDENT FMN-CONTAINING OXIDOREDUCTASE YWQN-RELATED"/>
    <property type="match status" value="1"/>
</dbReference>
<gene>
    <name evidence="4" type="ordered locus">TREPR_1575</name>
</gene>
<keyword evidence="2" id="KW-0288">FMN</keyword>
<evidence type="ECO:0000259" key="3">
    <source>
        <dbReference type="Pfam" id="PF03358"/>
    </source>
</evidence>
<dbReference type="SUPFAM" id="SSF52218">
    <property type="entry name" value="Flavoproteins"/>
    <property type="match status" value="1"/>
</dbReference>
<organism evidence="4 5">
    <name type="scientific">Treponema primitia (strain ATCC BAA-887 / DSM 12427 / ZAS-2)</name>
    <dbReference type="NCBI Taxonomy" id="545694"/>
    <lineage>
        <taxon>Bacteria</taxon>
        <taxon>Pseudomonadati</taxon>
        <taxon>Spirochaetota</taxon>
        <taxon>Spirochaetia</taxon>
        <taxon>Spirochaetales</taxon>
        <taxon>Treponemataceae</taxon>
        <taxon>Treponema</taxon>
    </lineage>
</organism>
<dbReference type="STRING" id="545694.TREPR_1575"/>
<dbReference type="OrthoDB" id="9790975at2"/>
<dbReference type="InterPro" id="IPR005025">
    <property type="entry name" value="FMN_Rdtase-like_dom"/>
</dbReference>
<feature type="domain" description="NADPH-dependent FMN reductase-like" evidence="3">
    <location>
        <begin position="1"/>
        <end position="148"/>
    </location>
</feature>
<keyword evidence="1" id="KW-0285">Flavoprotein</keyword>
<dbReference type="eggNOG" id="COG0655">
    <property type="taxonomic scope" value="Bacteria"/>
</dbReference>
<evidence type="ECO:0000256" key="2">
    <source>
        <dbReference type="ARBA" id="ARBA00022643"/>
    </source>
</evidence>
<evidence type="ECO:0000313" key="4">
    <source>
        <dbReference type="EMBL" id="AEF86210.1"/>
    </source>
</evidence>
<dbReference type="KEGG" id="tpi:TREPR_1575"/>
<reference evidence="5" key="1">
    <citation type="submission" date="2009-12" db="EMBL/GenBank/DDBJ databases">
        <title>Complete sequence of Treponema primitia strain ZAS-2.</title>
        <authorList>
            <person name="Tetu S.G."/>
            <person name="Matson E."/>
            <person name="Ren Q."/>
            <person name="Seshadri R."/>
            <person name="Elbourne L."/>
            <person name="Hassan K.A."/>
            <person name="Durkin A."/>
            <person name="Radune D."/>
            <person name="Mohamoud Y."/>
            <person name="Shay R."/>
            <person name="Jin S."/>
            <person name="Zhang X."/>
            <person name="Lucey K."/>
            <person name="Ballor N.R."/>
            <person name="Ottesen E."/>
            <person name="Rosenthal R."/>
            <person name="Allen A."/>
            <person name="Leadbetter J.R."/>
            <person name="Paulsen I.T."/>
        </authorList>
    </citation>
    <scope>NUCLEOTIDE SEQUENCE [LARGE SCALE GENOMIC DNA]</scope>
    <source>
        <strain evidence="5">ATCC BAA-887 / DSM 12427 / ZAS-2</strain>
    </source>
</reference>
<dbReference type="HOGENOM" id="CLU_050993_3_3_12"/>
<dbReference type="Gene3D" id="3.40.50.360">
    <property type="match status" value="1"/>
</dbReference>
<dbReference type="PANTHER" id="PTHR43278:SF4">
    <property type="entry name" value="NAD(P)H-DEPENDENT FMN-CONTAINING OXIDOREDUCTASE YWQN-RELATED"/>
    <property type="match status" value="1"/>
</dbReference>
<protein>
    <submittedName>
        <fullName evidence="4">Flavin reductase</fullName>
    </submittedName>
</protein>
<dbReference type="RefSeq" id="WP_015708540.1">
    <property type="nucleotide sequence ID" value="NC_015578.1"/>
</dbReference>